<sequence length="290" mass="32886">MYGVVTRNEEEVDWPEFDRGFYEVKDVTGRAAEPLSNAVNMISCFGDNAAANENPDLVPVDDEGNLATRDRTYFDWAYICPTNEKYRAGLLEIVEDAADANGDVRLDDVGFPREEYCHCERCTQQFREWTAENDRDGDEDDWFDWRAEVITDFVAEAADRIPGRLYLTLYPDPYPGHLYRRAGLDIDALSTYVDEFVVPLYDTNYGTTYWLETIAKGFRTLLADTGADLSVELYAVNVDVDDLIHALEVADEYAKDVLFGYDASNAAAALRRMTADEKGGKTFRPEDSTR</sequence>
<evidence type="ECO:0008006" key="3">
    <source>
        <dbReference type="Google" id="ProtNLM"/>
    </source>
</evidence>
<reference evidence="1 2" key="1">
    <citation type="submission" date="2016-10" db="EMBL/GenBank/DDBJ databases">
        <authorList>
            <person name="de Groot N.N."/>
        </authorList>
    </citation>
    <scope>NUCLEOTIDE SEQUENCE [LARGE SCALE GENOMIC DNA]</scope>
    <source>
        <strain evidence="1 2">CDM_5</strain>
    </source>
</reference>
<proteinExistence type="predicted"/>
<organism evidence="1 2">
    <name type="scientific">Haloferax larsenii</name>
    <dbReference type="NCBI Taxonomy" id="302484"/>
    <lineage>
        <taxon>Archaea</taxon>
        <taxon>Methanobacteriati</taxon>
        <taxon>Methanobacteriota</taxon>
        <taxon>Stenosarchaea group</taxon>
        <taxon>Halobacteria</taxon>
        <taxon>Halobacteriales</taxon>
        <taxon>Haloferacaceae</taxon>
        <taxon>Haloferax</taxon>
    </lineage>
</organism>
<dbReference type="RefSeq" id="WP_074792548.1">
    <property type="nucleotide sequence ID" value="NZ_FOAD01000001.1"/>
</dbReference>
<evidence type="ECO:0000313" key="2">
    <source>
        <dbReference type="Proteomes" id="UP000183894"/>
    </source>
</evidence>
<accession>A0A1H7JBU8</accession>
<dbReference type="Proteomes" id="UP000183894">
    <property type="component" value="Unassembled WGS sequence"/>
</dbReference>
<dbReference type="Gene3D" id="3.20.20.80">
    <property type="entry name" value="Glycosidases"/>
    <property type="match status" value="1"/>
</dbReference>
<dbReference type="AlphaFoldDB" id="A0A1H7JBU8"/>
<evidence type="ECO:0000313" key="1">
    <source>
        <dbReference type="EMBL" id="SEK72151.1"/>
    </source>
</evidence>
<dbReference type="OrthoDB" id="211843at2157"/>
<dbReference type="EMBL" id="FOAD01000001">
    <property type="protein sequence ID" value="SEK72151.1"/>
    <property type="molecule type" value="Genomic_DNA"/>
</dbReference>
<gene>
    <name evidence="1" type="ORF">SAMN04488691_1011156</name>
</gene>
<name>A0A1H7JBU8_HALLR</name>
<protein>
    <recommendedName>
        <fullName evidence="3">Glycoside hydrolase domain protein</fullName>
    </recommendedName>
</protein>